<gene>
    <name evidence="1" type="ORF">RPERSI_LOCUS2777</name>
</gene>
<accession>A0ACA9LF85</accession>
<dbReference type="EMBL" id="CAJVQC010003188">
    <property type="protein sequence ID" value="CAG8522734.1"/>
    <property type="molecule type" value="Genomic_DNA"/>
</dbReference>
<feature type="non-terminal residue" evidence="1">
    <location>
        <position position="1"/>
    </location>
</feature>
<protein>
    <submittedName>
        <fullName evidence="1">21958_t:CDS:1</fullName>
    </submittedName>
</protein>
<organism evidence="1 2">
    <name type="scientific">Racocetra persica</name>
    <dbReference type="NCBI Taxonomy" id="160502"/>
    <lineage>
        <taxon>Eukaryota</taxon>
        <taxon>Fungi</taxon>
        <taxon>Fungi incertae sedis</taxon>
        <taxon>Mucoromycota</taxon>
        <taxon>Glomeromycotina</taxon>
        <taxon>Glomeromycetes</taxon>
        <taxon>Diversisporales</taxon>
        <taxon>Gigasporaceae</taxon>
        <taxon>Racocetra</taxon>
    </lineage>
</organism>
<sequence length="68" mass="7931">TDNVEIFQKTPEEEMIEIKKMVDLFLNQNSIVSMNENKELNRSETFDKKGSNILLSLSDIDELEKKII</sequence>
<comment type="caution">
    <text evidence="1">The sequence shown here is derived from an EMBL/GenBank/DDBJ whole genome shotgun (WGS) entry which is preliminary data.</text>
</comment>
<reference evidence="1" key="1">
    <citation type="submission" date="2021-06" db="EMBL/GenBank/DDBJ databases">
        <authorList>
            <person name="Kallberg Y."/>
            <person name="Tangrot J."/>
            <person name="Rosling A."/>
        </authorList>
    </citation>
    <scope>NUCLEOTIDE SEQUENCE</scope>
    <source>
        <strain evidence="1">MA461A</strain>
    </source>
</reference>
<evidence type="ECO:0000313" key="2">
    <source>
        <dbReference type="Proteomes" id="UP000789920"/>
    </source>
</evidence>
<dbReference type="Proteomes" id="UP000789920">
    <property type="component" value="Unassembled WGS sequence"/>
</dbReference>
<evidence type="ECO:0000313" key="1">
    <source>
        <dbReference type="EMBL" id="CAG8522734.1"/>
    </source>
</evidence>
<name>A0ACA9LF85_9GLOM</name>
<proteinExistence type="predicted"/>
<keyword evidence="2" id="KW-1185">Reference proteome</keyword>